<organism evidence="3 4">
    <name type="scientific">Schizosaccharomyces octosporus (strain yFS286)</name>
    <name type="common">Fission yeast</name>
    <name type="synonym">Octosporomyces octosporus</name>
    <dbReference type="NCBI Taxonomy" id="483514"/>
    <lineage>
        <taxon>Eukaryota</taxon>
        <taxon>Fungi</taxon>
        <taxon>Dikarya</taxon>
        <taxon>Ascomycota</taxon>
        <taxon>Taphrinomycotina</taxon>
        <taxon>Schizosaccharomycetes</taxon>
        <taxon>Schizosaccharomycetales</taxon>
        <taxon>Schizosaccharomycetaceae</taxon>
        <taxon>Schizosaccharomyces</taxon>
    </lineage>
</organism>
<dbReference type="InterPro" id="IPR011948">
    <property type="entry name" value="Dullard_phosphatase"/>
</dbReference>
<dbReference type="GO" id="GO:0019915">
    <property type="term" value="P:lipid storage"/>
    <property type="evidence" value="ECO:0007669"/>
    <property type="project" value="EnsemblFungi"/>
</dbReference>
<feature type="region of interest" description="Disordered" evidence="1">
    <location>
        <begin position="209"/>
        <end position="249"/>
    </location>
</feature>
<dbReference type="CDD" id="cd07521">
    <property type="entry name" value="HAD_FCP1-like"/>
    <property type="match status" value="1"/>
</dbReference>
<dbReference type="Proteomes" id="UP000016088">
    <property type="component" value="Unassembled WGS sequence"/>
</dbReference>
<feature type="domain" description="FCP1 homology" evidence="2">
    <location>
        <begin position="290"/>
        <end position="451"/>
    </location>
</feature>
<dbReference type="RefSeq" id="XP_013020248.1">
    <property type="nucleotide sequence ID" value="XM_013164794.1"/>
</dbReference>
<evidence type="ECO:0000313" key="4">
    <source>
        <dbReference type="Proteomes" id="UP000016088"/>
    </source>
</evidence>
<reference evidence="3 4" key="1">
    <citation type="journal article" date="2011" name="Science">
        <title>Comparative functional genomics of the fission yeasts.</title>
        <authorList>
            <person name="Rhind N."/>
            <person name="Chen Z."/>
            <person name="Yassour M."/>
            <person name="Thompson D.A."/>
            <person name="Haas B.J."/>
            <person name="Habib N."/>
            <person name="Wapinski I."/>
            <person name="Roy S."/>
            <person name="Lin M.F."/>
            <person name="Heiman D.I."/>
            <person name="Young S.K."/>
            <person name="Furuya K."/>
            <person name="Guo Y."/>
            <person name="Pidoux A."/>
            <person name="Chen H.M."/>
            <person name="Robbertse B."/>
            <person name="Goldberg J.M."/>
            <person name="Aoki K."/>
            <person name="Bayne E.H."/>
            <person name="Berlin A.M."/>
            <person name="Desjardins C.A."/>
            <person name="Dobbs E."/>
            <person name="Dukaj L."/>
            <person name="Fan L."/>
            <person name="FitzGerald M.G."/>
            <person name="French C."/>
            <person name="Gujja S."/>
            <person name="Hansen K."/>
            <person name="Keifenheim D."/>
            <person name="Levin J.Z."/>
            <person name="Mosher R.A."/>
            <person name="Mueller C.A."/>
            <person name="Pfiffner J."/>
            <person name="Priest M."/>
            <person name="Russ C."/>
            <person name="Smialowska A."/>
            <person name="Swoboda P."/>
            <person name="Sykes S.M."/>
            <person name="Vaughn M."/>
            <person name="Vengrova S."/>
            <person name="Yoder R."/>
            <person name="Zeng Q."/>
            <person name="Allshire R."/>
            <person name="Baulcombe D."/>
            <person name="Birren B.W."/>
            <person name="Brown W."/>
            <person name="Ekwall K."/>
            <person name="Kellis M."/>
            <person name="Leatherwood J."/>
            <person name="Levin H."/>
            <person name="Margalit H."/>
            <person name="Martienssen R."/>
            <person name="Nieduszynski C.A."/>
            <person name="Spatafora J.W."/>
            <person name="Friedman N."/>
            <person name="Dalgaard J.Z."/>
            <person name="Baumann P."/>
            <person name="Niki H."/>
            <person name="Regev A."/>
            <person name="Nusbaum C."/>
        </authorList>
    </citation>
    <scope>NUCLEOTIDE SEQUENCE [LARGE SCALE GENOMIC DNA]</scope>
    <source>
        <strain evidence="4">yFS286</strain>
    </source>
</reference>
<sequence>MNSIAKISDEINKAILATPLERSSKNEKSTAFEAESKEEEYHAHFEEETPVESIIKNQQYVKTNLEKAPNEEDGSVQVRHANIMRVIAYWLRICLKRICTLFFHILKTTLMQFVDENKKVTFFSFLWGFCRIIFFPAFQTARRRRRTLPTRPKRPKMYSSYSTPSFRQNRYPNFRSESNVLSHSTPLVRHLLPDSITEEDIVTVSDPISQQPEELPSKKIGHNTQGPVISPNSSPSFPSSSSSSSLSHRPNVSASFTIINDPLKSPSASNMRIRNITLCADRIPRPLLSNKLPKKTLVLDLDETLIHSVSRGSRTTSGQPIEVHVPGEHPILYYIHKRPHLDYFLANVSEWFHLVLFTASVQPYADPIIDYLERDKKLFVERYYRQHCTLVNSSFVKDLSVCKIHLSRIMIIDNSPASYDIHKENAIPVEGWISDPSDVDLLNLLSFLYALQYVQDVRALLRLRLAK</sequence>
<accession>S9PR43</accession>
<gene>
    <name evidence="3" type="ORF">SOCG_01841</name>
</gene>
<dbReference type="SMART" id="SM00577">
    <property type="entry name" value="CPDc"/>
    <property type="match status" value="1"/>
</dbReference>
<dbReference type="PROSITE" id="PS50969">
    <property type="entry name" value="FCP1"/>
    <property type="match status" value="1"/>
</dbReference>
<dbReference type="InterPro" id="IPR036412">
    <property type="entry name" value="HAD-like_sf"/>
</dbReference>
<dbReference type="InterPro" id="IPR023214">
    <property type="entry name" value="HAD_sf"/>
</dbReference>
<evidence type="ECO:0000256" key="1">
    <source>
        <dbReference type="SAM" id="MobiDB-lite"/>
    </source>
</evidence>
<dbReference type="InterPro" id="IPR004274">
    <property type="entry name" value="FCP1_dom"/>
</dbReference>
<evidence type="ECO:0000313" key="3">
    <source>
        <dbReference type="EMBL" id="EPX71626.1"/>
    </source>
</evidence>
<feature type="region of interest" description="Disordered" evidence="1">
    <location>
        <begin position="148"/>
        <end position="169"/>
    </location>
</feature>
<dbReference type="eggNOG" id="KOG1605">
    <property type="taxonomic scope" value="Eukaryota"/>
</dbReference>
<dbReference type="GO" id="GO:0071763">
    <property type="term" value="P:nuclear membrane organization"/>
    <property type="evidence" value="ECO:0007669"/>
    <property type="project" value="EnsemblFungi"/>
</dbReference>
<dbReference type="OMA" id="LYYIHKR"/>
<dbReference type="InterPro" id="IPR050365">
    <property type="entry name" value="TIM50"/>
</dbReference>
<dbReference type="PANTHER" id="PTHR12210">
    <property type="entry name" value="DULLARD PROTEIN PHOSPHATASE"/>
    <property type="match status" value="1"/>
</dbReference>
<dbReference type="FunFam" id="3.40.50.1000:FF:000093">
    <property type="entry name" value="NLI interacting factor-like phosphatase family protein"/>
    <property type="match status" value="1"/>
</dbReference>
<dbReference type="Gene3D" id="3.40.50.1000">
    <property type="entry name" value="HAD superfamily/HAD-like"/>
    <property type="match status" value="1"/>
</dbReference>
<protein>
    <submittedName>
        <fullName evidence="3">Nem1-Spo7 phosphatase complex catalytic subunit Nem1</fullName>
    </submittedName>
</protein>
<dbReference type="GO" id="GO:0005634">
    <property type="term" value="C:nucleus"/>
    <property type="evidence" value="ECO:0007669"/>
    <property type="project" value="EnsemblFungi"/>
</dbReference>
<dbReference type="NCBIfam" id="TIGR02251">
    <property type="entry name" value="HIF-SF_euk"/>
    <property type="match status" value="1"/>
</dbReference>
<proteinExistence type="predicted"/>
<feature type="compositionally biased region" description="Polar residues" evidence="1">
    <location>
        <begin position="159"/>
        <end position="169"/>
    </location>
</feature>
<dbReference type="OrthoDB" id="277011at2759"/>
<dbReference type="VEuPathDB" id="FungiDB:SOCG_01841"/>
<feature type="compositionally biased region" description="Low complexity" evidence="1">
    <location>
        <begin position="230"/>
        <end position="247"/>
    </location>
</feature>
<dbReference type="Pfam" id="PF03031">
    <property type="entry name" value="NIF"/>
    <property type="match status" value="1"/>
</dbReference>
<dbReference type="AlphaFoldDB" id="S9PR43"/>
<name>S9PR43_SCHOY</name>
<dbReference type="SUPFAM" id="SSF56784">
    <property type="entry name" value="HAD-like"/>
    <property type="match status" value="1"/>
</dbReference>
<dbReference type="HOGENOM" id="CLU_020262_7_0_1"/>
<dbReference type="GO" id="GO:0016791">
    <property type="term" value="F:phosphatase activity"/>
    <property type="evidence" value="ECO:0007669"/>
    <property type="project" value="InterPro"/>
</dbReference>
<dbReference type="EMBL" id="KE503208">
    <property type="protein sequence ID" value="EPX71626.1"/>
    <property type="molecule type" value="Genomic_DNA"/>
</dbReference>
<evidence type="ECO:0000259" key="2">
    <source>
        <dbReference type="PROSITE" id="PS50969"/>
    </source>
</evidence>
<keyword evidence="4" id="KW-1185">Reference proteome</keyword>
<dbReference type="GeneID" id="25030821"/>